<dbReference type="SUPFAM" id="SSF47413">
    <property type="entry name" value="lambda repressor-like DNA-binding domains"/>
    <property type="match status" value="1"/>
</dbReference>
<keyword evidence="2" id="KW-1185">Reference proteome</keyword>
<reference evidence="1 2" key="1">
    <citation type="submission" date="2023-03" db="EMBL/GenBank/DDBJ databases">
        <title>Bacillus Genome Sequencing.</title>
        <authorList>
            <person name="Dunlap C."/>
        </authorList>
    </citation>
    <scope>NUCLEOTIDE SEQUENCE [LARGE SCALE GENOMIC DNA]</scope>
    <source>
        <strain evidence="1 2">NRS-52</strain>
    </source>
</reference>
<evidence type="ECO:0000313" key="2">
    <source>
        <dbReference type="Proteomes" id="UP001343257"/>
    </source>
</evidence>
<dbReference type="InterPro" id="IPR010982">
    <property type="entry name" value="Lambda_DNA-bd_dom_sf"/>
</dbReference>
<dbReference type="EMBL" id="JARTLD010000047">
    <property type="protein sequence ID" value="MED5019349.1"/>
    <property type="molecule type" value="Genomic_DNA"/>
</dbReference>
<accession>A0ABU6PWU4</accession>
<protein>
    <submittedName>
        <fullName evidence="1">Helix-turn-helix transcriptional regulator</fullName>
    </submittedName>
</protein>
<comment type="caution">
    <text evidence="1">The sequence shown here is derived from an EMBL/GenBank/DDBJ whole genome shotgun (WGS) entry which is preliminary data.</text>
</comment>
<dbReference type="RefSeq" id="WP_328280257.1">
    <property type="nucleotide sequence ID" value="NZ_JARTLD010000047.1"/>
</dbReference>
<sequence length="66" mass="7147">MKEKRFGSIADVRIACGCSPGAAALAADISPELLIWYEANCREIPVSIALKLVKFYGISVDQVSFN</sequence>
<dbReference type="Proteomes" id="UP001343257">
    <property type="component" value="Unassembled WGS sequence"/>
</dbReference>
<gene>
    <name evidence="1" type="ORF">P9847_18770</name>
</gene>
<organism evidence="1 2">
    <name type="scientific">Paenibacillus chibensis</name>
    <dbReference type="NCBI Taxonomy" id="59846"/>
    <lineage>
        <taxon>Bacteria</taxon>
        <taxon>Bacillati</taxon>
        <taxon>Bacillota</taxon>
        <taxon>Bacilli</taxon>
        <taxon>Bacillales</taxon>
        <taxon>Paenibacillaceae</taxon>
        <taxon>Paenibacillus</taxon>
    </lineage>
</organism>
<name>A0ABU6PWU4_9BACL</name>
<proteinExistence type="predicted"/>
<evidence type="ECO:0000313" key="1">
    <source>
        <dbReference type="EMBL" id="MED5019349.1"/>
    </source>
</evidence>